<sequence length="127" mass="14139">MALNPIDLLRDRVTPQVVDTQDHEANSKSALLDQFYPILLAYFSHQPHAYDFALNNSSATFSDILPKQTASASVNQLMEEFSRHHNLPISTIEPLLNRSVHLSAQALQDDAGATGVADNLRRYLPII</sequence>
<dbReference type="EMBL" id="JAVLSF010000213">
    <property type="protein sequence ID" value="MDR9777823.1"/>
    <property type="molecule type" value="Genomic_DNA"/>
</dbReference>
<evidence type="ECO:0000313" key="1">
    <source>
        <dbReference type="EMBL" id="MDR9777823.1"/>
    </source>
</evidence>
<name>A0AAJ2H4W2_9HYPH</name>
<reference evidence="1" key="1">
    <citation type="submission" date="2023-04" db="EMBL/GenBank/DDBJ databases">
        <title>Genomic characterization of faba bean (Vicia faba) microsymbionts in Mexican soils.</title>
        <authorList>
            <person name="Rivera Orduna F.N."/>
            <person name="Guevara-Luna J."/>
            <person name="Yan J."/>
            <person name="Arroyo-Herrera I."/>
            <person name="Li Y."/>
            <person name="Vasquez-Murrieta M.S."/>
            <person name="Wang E.T."/>
        </authorList>
    </citation>
    <scope>NUCLEOTIDE SEQUENCE</scope>
    <source>
        <strain evidence="1">CH26</strain>
    </source>
</reference>
<comment type="caution">
    <text evidence="1">The sequence shown here is derived from an EMBL/GenBank/DDBJ whole genome shotgun (WGS) entry which is preliminary data.</text>
</comment>
<evidence type="ECO:0000313" key="2">
    <source>
        <dbReference type="Proteomes" id="UP001268610"/>
    </source>
</evidence>
<dbReference type="AlphaFoldDB" id="A0AAJ2H4W2"/>
<dbReference type="RefSeq" id="WP_310866004.1">
    <property type="nucleotide sequence ID" value="NZ_JAVLSF010000213.1"/>
</dbReference>
<organism evidence="1 2">
    <name type="scientific">Rhizobium hidalgonense</name>
    <dbReference type="NCBI Taxonomy" id="1538159"/>
    <lineage>
        <taxon>Bacteria</taxon>
        <taxon>Pseudomonadati</taxon>
        <taxon>Pseudomonadota</taxon>
        <taxon>Alphaproteobacteria</taxon>
        <taxon>Hyphomicrobiales</taxon>
        <taxon>Rhizobiaceae</taxon>
        <taxon>Rhizobium/Agrobacterium group</taxon>
        <taxon>Rhizobium</taxon>
    </lineage>
</organism>
<accession>A0AAJ2H4W2</accession>
<dbReference type="Proteomes" id="UP001268610">
    <property type="component" value="Unassembled WGS sequence"/>
</dbReference>
<feature type="non-terminal residue" evidence="1">
    <location>
        <position position="127"/>
    </location>
</feature>
<proteinExistence type="predicted"/>
<gene>
    <name evidence="1" type="ORF">RJJ65_35395</name>
</gene>
<protein>
    <submittedName>
        <fullName evidence="1">Uncharacterized protein</fullName>
    </submittedName>
</protein>